<dbReference type="RefSeq" id="WP_073218557.1">
    <property type="nucleotide sequence ID" value="NZ_FNNS01000007.1"/>
</dbReference>
<reference evidence="2" key="1">
    <citation type="submission" date="2016-11" db="EMBL/GenBank/DDBJ databases">
        <authorList>
            <person name="Varghese N."/>
            <person name="Submissions S."/>
        </authorList>
    </citation>
    <scope>NUCLEOTIDE SEQUENCE [LARGE SCALE GENOMIC DNA]</scope>
    <source>
        <strain evidence="2">DSM 26349</strain>
    </source>
</reference>
<dbReference type="STRING" id="797419.SAMN05216556_10732"/>
<name>A0A1M6IG42_9FLAO</name>
<dbReference type="AlphaFoldDB" id="A0A1M6IG42"/>
<dbReference type="CDD" id="cd07177">
    <property type="entry name" value="terB_like"/>
    <property type="match status" value="1"/>
</dbReference>
<proteinExistence type="predicted"/>
<protein>
    <recommendedName>
        <fullName evidence="3">Tellurite resistance protein TerB</fullName>
    </recommendedName>
</protein>
<dbReference type="OrthoDB" id="1143847at2"/>
<dbReference type="Gene3D" id="1.10.3680.10">
    <property type="entry name" value="TerB-like"/>
    <property type="match status" value="1"/>
</dbReference>
<dbReference type="Proteomes" id="UP000184172">
    <property type="component" value="Unassembled WGS sequence"/>
</dbReference>
<accession>A0A1M6IG42</accession>
<dbReference type="InterPro" id="IPR029024">
    <property type="entry name" value="TerB-like"/>
</dbReference>
<sequence>MEKNPKSLLSDLITMVKADGKIKRSEMQLILKLAKRLGIPENEVSEIFEHPQPTQALYSEVDRITHFYRLALVMQVDQETHEAEIGALKNFGLKMGIRPVVADQIINIMNEYKNSAVPAEELLNIFKIYYN</sequence>
<evidence type="ECO:0008006" key="3">
    <source>
        <dbReference type="Google" id="ProtNLM"/>
    </source>
</evidence>
<evidence type="ECO:0000313" key="2">
    <source>
        <dbReference type="Proteomes" id="UP000184172"/>
    </source>
</evidence>
<dbReference type="EMBL" id="FQYV01000014">
    <property type="protein sequence ID" value="SHJ33390.1"/>
    <property type="molecule type" value="Genomic_DNA"/>
</dbReference>
<keyword evidence="2" id="KW-1185">Reference proteome</keyword>
<organism evidence="1 2">
    <name type="scientific">Aequorivita viscosa</name>
    <dbReference type="NCBI Taxonomy" id="797419"/>
    <lineage>
        <taxon>Bacteria</taxon>
        <taxon>Pseudomonadati</taxon>
        <taxon>Bacteroidota</taxon>
        <taxon>Flavobacteriia</taxon>
        <taxon>Flavobacteriales</taxon>
        <taxon>Flavobacteriaceae</taxon>
        <taxon>Aequorivita</taxon>
    </lineage>
</organism>
<evidence type="ECO:0000313" key="1">
    <source>
        <dbReference type="EMBL" id="SHJ33390.1"/>
    </source>
</evidence>
<dbReference type="SUPFAM" id="SSF158682">
    <property type="entry name" value="TerB-like"/>
    <property type="match status" value="1"/>
</dbReference>
<gene>
    <name evidence="1" type="ORF">SAMN04487908_11431</name>
</gene>